<dbReference type="Proteomes" id="UP000276133">
    <property type="component" value="Unassembled WGS sequence"/>
</dbReference>
<name>A0A3M7PM32_BRAPC</name>
<dbReference type="InterPro" id="IPR011333">
    <property type="entry name" value="SKP1/BTB/POZ_sf"/>
</dbReference>
<dbReference type="InterPro" id="IPR000210">
    <property type="entry name" value="BTB/POZ_dom"/>
</dbReference>
<keyword evidence="3" id="KW-1185">Reference proteome</keyword>
<evidence type="ECO:0000313" key="3">
    <source>
        <dbReference type="Proteomes" id="UP000276133"/>
    </source>
</evidence>
<dbReference type="OrthoDB" id="437903at2759"/>
<organism evidence="2 3">
    <name type="scientific">Brachionus plicatilis</name>
    <name type="common">Marine rotifer</name>
    <name type="synonym">Brachionus muelleri</name>
    <dbReference type="NCBI Taxonomy" id="10195"/>
    <lineage>
        <taxon>Eukaryota</taxon>
        <taxon>Metazoa</taxon>
        <taxon>Spiralia</taxon>
        <taxon>Gnathifera</taxon>
        <taxon>Rotifera</taxon>
        <taxon>Eurotatoria</taxon>
        <taxon>Monogononta</taxon>
        <taxon>Pseudotrocha</taxon>
        <taxon>Ploima</taxon>
        <taxon>Brachionidae</taxon>
        <taxon>Brachionus</taxon>
    </lineage>
</organism>
<dbReference type="PANTHER" id="PTHR24410">
    <property type="entry name" value="HL07962P-RELATED"/>
    <property type="match status" value="1"/>
</dbReference>
<dbReference type="SMART" id="SM00225">
    <property type="entry name" value="BTB"/>
    <property type="match status" value="1"/>
</dbReference>
<dbReference type="EMBL" id="REGN01009950">
    <property type="protein sequence ID" value="RNA00034.1"/>
    <property type="molecule type" value="Genomic_DNA"/>
</dbReference>
<dbReference type="PANTHER" id="PTHR24410:SF23">
    <property type="entry name" value="BTB DOMAIN-CONTAINING PROTEIN-RELATED"/>
    <property type="match status" value="1"/>
</dbReference>
<evidence type="ECO:0000313" key="2">
    <source>
        <dbReference type="EMBL" id="RNA00034.1"/>
    </source>
</evidence>
<evidence type="ECO:0000259" key="1">
    <source>
        <dbReference type="PROSITE" id="PS50097"/>
    </source>
</evidence>
<protein>
    <submittedName>
        <fullName evidence="2">BTB and MATH domain-containing 38-like</fullName>
    </submittedName>
</protein>
<dbReference type="AlphaFoldDB" id="A0A3M7PM32"/>
<dbReference type="SUPFAM" id="SSF54695">
    <property type="entry name" value="POZ domain"/>
    <property type="match status" value="1"/>
</dbReference>
<gene>
    <name evidence="2" type="ORF">BpHYR1_025379</name>
</gene>
<proteinExistence type="predicted"/>
<dbReference type="InterPro" id="IPR051481">
    <property type="entry name" value="BTB-POZ/Galectin-3-binding"/>
</dbReference>
<feature type="domain" description="BTB" evidence="1">
    <location>
        <begin position="17"/>
        <end position="76"/>
    </location>
</feature>
<comment type="caution">
    <text evidence="2">The sequence shown here is derived from an EMBL/GenBank/DDBJ whole genome shotgun (WGS) entry which is preliminary data.</text>
</comment>
<sequence>MDLNIELYDFFNGDELSDLKIIVENQTLYVHKAILGTVSPVFKKMLTSNLKESQENLIQLPDKKLDDILTLLKMLYPDYPKDMEDSKVQALLELSDEYLINSLKILIEKYLIKKVENLNKSKLYGKEIELQIEFLLITSSTETLANKFTKVQLESNVNFSQLCDSIKLQVYSKKVDLLQEKLSSTTAKLKQNSDAILKKKIFSHE</sequence>
<dbReference type="STRING" id="10195.A0A3M7PM32"/>
<dbReference type="Pfam" id="PF00651">
    <property type="entry name" value="BTB"/>
    <property type="match status" value="1"/>
</dbReference>
<accession>A0A3M7PM32</accession>
<dbReference type="Gene3D" id="3.30.710.10">
    <property type="entry name" value="Potassium Channel Kv1.1, Chain A"/>
    <property type="match status" value="1"/>
</dbReference>
<reference evidence="2 3" key="1">
    <citation type="journal article" date="2018" name="Sci. Rep.">
        <title>Genomic signatures of local adaptation to the degree of environmental predictability in rotifers.</title>
        <authorList>
            <person name="Franch-Gras L."/>
            <person name="Hahn C."/>
            <person name="Garcia-Roger E.M."/>
            <person name="Carmona M.J."/>
            <person name="Serra M."/>
            <person name="Gomez A."/>
        </authorList>
    </citation>
    <scope>NUCLEOTIDE SEQUENCE [LARGE SCALE GENOMIC DNA]</scope>
    <source>
        <strain evidence="2">HYR1</strain>
    </source>
</reference>
<dbReference type="PROSITE" id="PS50097">
    <property type="entry name" value="BTB"/>
    <property type="match status" value="1"/>
</dbReference>